<dbReference type="GO" id="GO:0016705">
    <property type="term" value="F:oxidoreductase activity, acting on paired donors, with incorporation or reduction of molecular oxygen"/>
    <property type="evidence" value="ECO:0007669"/>
    <property type="project" value="InterPro"/>
</dbReference>
<evidence type="ECO:0000313" key="2">
    <source>
        <dbReference type="Proteomes" id="UP000799753"/>
    </source>
</evidence>
<dbReference type="Gene3D" id="1.10.630.10">
    <property type="entry name" value="Cytochrome P450"/>
    <property type="match status" value="1"/>
</dbReference>
<accession>A0A6A6S1E9</accession>
<dbReference type="GO" id="GO:0004497">
    <property type="term" value="F:monooxygenase activity"/>
    <property type="evidence" value="ECO:0007669"/>
    <property type="project" value="InterPro"/>
</dbReference>
<evidence type="ECO:0000313" key="1">
    <source>
        <dbReference type="EMBL" id="KAF2640982.1"/>
    </source>
</evidence>
<dbReference type="OrthoDB" id="10029320at2759"/>
<organism evidence="1 2">
    <name type="scientific">Massarina eburnea CBS 473.64</name>
    <dbReference type="NCBI Taxonomy" id="1395130"/>
    <lineage>
        <taxon>Eukaryota</taxon>
        <taxon>Fungi</taxon>
        <taxon>Dikarya</taxon>
        <taxon>Ascomycota</taxon>
        <taxon>Pezizomycotina</taxon>
        <taxon>Dothideomycetes</taxon>
        <taxon>Pleosporomycetidae</taxon>
        <taxon>Pleosporales</taxon>
        <taxon>Massarineae</taxon>
        <taxon>Massarinaceae</taxon>
        <taxon>Massarina</taxon>
    </lineage>
</organism>
<gene>
    <name evidence="1" type="ORF">P280DRAFT_543945</name>
</gene>
<reference evidence="1" key="1">
    <citation type="journal article" date="2020" name="Stud. Mycol.">
        <title>101 Dothideomycetes genomes: a test case for predicting lifestyles and emergence of pathogens.</title>
        <authorList>
            <person name="Haridas S."/>
            <person name="Albert R."/>
            <person name="Binder M."/>
            <person name="Bloem J."/>
            <person name="Labutti K."/>
            <person name="Salamov A."/>
            <person name="Andreopoulos B."/>
            <person name="Baker S."/>
            <person name="Barry K."/>
            <person name="Bills G."/>
            <person name="Bluhm B."/>
            <person name="Cannon C."/>
            <person name="Castanera R."/>
            <person name="Culley D."/>
            <person name="Daum C."/>
            <person name="Ezra D."/>
            <person name="Gonzalez J."/>
            <person name="Henrissat B."/>
            <person name="Kuo A."/>
            <person name="Liang C."/>
            <person name="Lipzen A."/>
            <person name="Lutzoni F."/>
            <person name="Magnuson J."/>
            <person name="Mondo S."/>
            <person name="Nolan M."/>
            <person name="Ohm R."/>
            <person name="Pangilinan J."/>
            <person name="Park H.-J."/>
            <person name="Ramirez L."/>
            <person name="Alfaro M."/>
            <person name="Sun H."/>
            <person name="Tritt A."/>
            <person name="Yoshinaga Y."/>
            <person name="Zwiers L.-H."/>
            <person name="Turgeon B."/>
            <person name="Goodwin S."/>
            <person name="Spatafora J."/>
            <person name="Crous P."/>
            <person name="Grigoriev I."/>
        </authorList>
    </citation>
    <scope>NUCLEOTIDE SEQUENCE</scope>
    <source>
        <strain evidence="1">CBS 473.64</strain>
    </source>
</reference>
<evidence type="ECO:0008006" key="3">
    <source>
        <dbReference type="Google" id="ProtNLM"/>
    </source>
</evidence>
<dbReference type="Proteomes" id="UP000799753">
    <property type="component" value="Unassembled WGS sequence"/>
</dbReference>
<dbReference type="GO" id="GO:0020037">
    <property type="term" value="F:heme binding"/>
    <property type="evidence" value="ECO:0007669"/>
    <property type="project" value="InterPro"/>
</dbReference>
<name>A0A6A6S1E9_9PLEO</name>
<dbReference type="InterPro" id="IPR036396">
    <property type="entry name" value="Cyt_P450_sf"/>
</dbReference>
<dbReference type="SUPFAM" id="SSF48264">
    <property type="entry name" value="Cytochrome P450"/>
    <property type="match status" value="1"/>
</dbReference>
<keyword evidence="2" id="KW-1185">Reference proteome</keyword>
<dbReference type="AlphaFoldDB" id="A0A6A6S1E9"/>
<dbReference type="EMBL" id="MU006784">
    <property type="protein sequence ID" value="KAF2640982.1"/>
    <property type="molecule type" value="Genomic_DNA"/>
</dbReference>
<proteinExistence type="predicted"/>
<dbReference type="GO" id="GO:0005506">
    <property type="term" value="F:iron ion binding"/>
    <property type="evidence" value="ECO:0007669"/>
    <property type="project" value="InterPro"/>
</dbReference>
<protein>
    <recommendedName>
        <fullName evidence="3">Cytochrome P450</fullName>
    </recommendedName>
</protein>
<sequence length="436" mass="49742">MASANENPHDEITKEALNEVEEAKNIILFKPDGTAYGDRHTARAQPNQRLVEAFGIDNAFTSIDTDWRRMFIKDTTTKMKAATKIQEKNDESKGDWRDLRSSAIDALKEFLSQPGDKKSLTDMAQFVTLKVSLGFLFDDAAKAMKHPDSFKDIQYIGAKINTIWIESKNESGKRPQWSDEKKLHKALLSVTTLPPVTMPGWWAKNDASNIDPLDPKKNPMNFLLPAYETMWRVVMRCVLEVLYRNNPSDRVQWKSVLSKYFDALKDADAMDKGIFWERSQIGITMIDIVKEALRLYPPSRHIHRIYNDKPYSADIERLHRNALLGSNDPLTFRPDRWLQIGSDLRKQVFNNVPGARKKLKTEEQRLGFMPFAFHCAADNRETRAFGMKMIALLVATLCDGLDGKWTLDKADELPPDGEALCTNREAYGGLLLKKTS</sequence>